<protein>
    <recommendedName>
        <fullName evidence="5">Pentatricopeptide repeat-containing protein</fullName>
    </recommendedName>
</protein>
<gene>
    <name evidence="3" type="ORF">TIFTF001_026936</name>
</gene>
<dbReference type="PANTHER" id="PTHR24015">
    <property type="entry name" value="OS07G0578800 PROTEIN-RELATED"/>
    <property type="match status" value="1"/>
</dbReference>
<organism evidence="3 4">
    <name type="scientific">Ficus carica</name>
    <name type="common">Common fig</name>
    <dbReference type="NCBI Taxonomy" id="3494"/>
    <lineage>
        <taxon>Eukaryota</taxon>
        <taxon>Viridiplantae</taxon>
        <taxon>Streptophyta</taxon>
        <taxon>Embryophyta</taxon>
        <taxon>Tracheophyta</taxon>
        <taxon>Spermatophyta</taxon>
        <taxon>Magnoliopsida</taxon>
        <taxon>eudicotyledons</taxon>
        <taxon>Gunneridae</taxon>
        <taxon>Pentapetalae</taxon>
        <taxon>rosids</taxon>
        <taxon>fabids</taxon>
        <taxon>Rosales</taxon>
        <taxon>Moraceae</taxon>
        <taxon>Ficeae</taxon>
        <taxon>Ficus</taxon>
    </lineage>
</organism>
<dbReference type="Proteomes" id="UP001187192">
    <property type="component" value="Unassembled WGS sequence"/>
</dbReference>
<feature type="repeat" description="PPR" evidence="2">
    <location>
        <begin position="520"/>
        <end position="554"/>
    </location>
</feature>
<dbReference type="InterPro" id="IPR046960">
    <property type="entry name" value="PPR_At4g14850-like_plant"/>
</dbReference>
<dbReference type="GO" id="GO:0003723">
    <property type="term" value="F:RNA binding"/>
    <property type="evidence" value="ECO:0007669"/>
    <property type="project" value="InterPro"/>
</dbReference>
<proteinExistence type="predicted"/>
<dbReference type="NCBIfam" id="TIGR00756">
    <property type="entry name" value="PPR"/>
    <property type="match status" value="4"/>
</dbReference>
<reference evidence="3" key="1">
    <citation type="submission" date="2023-07" db="EMBL/GenBank/DDBJ databases">
        <title>draft genome sequence of fig (Ficus carica).</title>
        <authorList>
            <person name="Takahashi T."/>
            <person name="Nishimura K."/>
        </authorList>
    </citation>
    <scope>NUCLEOTIDE SEQUENCE</scope>
</reference>
<dbReference type="PANTHER" id="PTHR24015:SF548">
    <property type="entry name" value="OS08G0340900 PROTEIN"/>
    <property type="match status" value="1"/>
</dbReference>
<evidence type="ECO:0000256" key="2">
    <source>
        <dbReference type="PROSITE-ProRule" id="PRU00708"/>
    </source>
</evidence>
<sequence length="910" mass="102132">MPVQITQLSLFSTCASQILKLSKHNVIKRSVHVESFHKLQESSGFCFQDCASLLQRLVDVRDPKYGRSVHCLCMKTGLNSDVFVQNNMIKFYASHGDLKHAHLVFDEIPEPNLVSWTSMISCHVHDGGYEVGLRLFYLMCRSGLWPNEFGFSLALKACRIVNEFTTGLAIHGQVLKSGFESYSFCTSSILGLYVECGDVEDAYKFFNGIPPEERSEASWNTVIDSYVEMSNANETVKLFLQMMHHGISPNCFTYSIILKLCSNMLIPQLGRLIHSQAIKVGFENDVMVGGALVDVYAKLGFLDNARQLFWNLKDKDNVVWCALLSRFHQIGDAGQGLDFYSMFLSEGNKPDPFTFSIAFSLCSNLENASKGTQLHCSLVKYGFMIDSFLGSSLIHMYGNLEMISDAFRCFHEIRVKDEICFSAIISNLVLNSKDELSVEVFSKMRELGLQPSESTINCILRALADLNMLKQGKTFHCHVLKRLGDSDSKLSTENALIEMYAKCGAVYNAKMVFEGMQVRNEYSWTTIMASLSQVGQFEDVLRLFHDMLLCSQSAKPSEFTVVVVVQACAKLEVLSRGKEIHGFVIKIGFGSHPFVESSLIALYSTFKSEIHNAFSVFSLIKEQDLVSWSTMLTAWVQNGYYEEALKHFAEFRSSLNFSLDESIFSSCFSACAGLAATDMGKCFHAWAIKTGLRSHLHVSSSIIDMYSKCGSIYEAHQLFNETENHNLVTWTAMISGYAYNGLGRESVQLFGKMKEAGLKPDGITFIGVLIACSHAGLVTEGRNFFKSMRSDYDLEVTVNHYACMVDLLGRNERVEEAESLIENAPFHLQAKYLLWKTLLGACNTHGNIEIGNRIAQKMIELKPKEPSTYVLLSNIYASASMWDNSIEVRSKMKEENIFKQPGSSWIQLAT</sequence>
<name>A0AA88DM73_FICCA</name>
<dbReference type="Pfam" id="PF13812">
    <property type="entry name" value="PPR_3"/>
    <property type="match status" value="1"/>
</dbReference>
<keyword evidence="4" id="KW-1185">Reference proteome</keyword>
<evidence type="ECO:0000313" key="4">
    <source>
        <dbReference type="Proteomes" id="UP001187192"/>
    </source>
</evidence>
<evidence type="ECO:0000313" key="3">
    <source>
        <dbReference type="EMBL" id="GMN57833.1"/>
    </source>
</evidence>
<dbReference type="Pfam" id="PF01535">
    <property type="entry name" value="PPR"/>
    <property type="match status" value="8"/>
</dbReference>
<dbReference type="PROSITE" id="PS51375">
    <property type="entry name" value="PPR"/>
    <property type="match status" value="6"/>
</dbReference>
<dbReference type="FunFam" id="1.25.40.10:FF:000090">
    <property type="entry name" value="Pentatricopeptide repeat-containing protein, chloroplastic"/>
    <property type="match status" value="1"/>
</dbReference>
<feature type="repeat" description="PPR" evidence="2">
    <location>
        <begin position="726"/>
        <end position="760"/>
    </location>
</feature>
<keyword evidence="1" id="KW-0677">Repeat</keyword>
<dbReference type="Gramene" id="FCD_00036397-RA">
    <property type="protein sequence ID" value="FCD_00036397-RA:cds"/>
    <property type="gene ID" value="FCD_00036397"/>
</dbReference>
<dbReference type="EMBL" id="BTGU01000073">
    <property type="protein sequence ID" value="GMN57833.1"/>
    <property type="molecule type" value="Genomic_DNA"/>
</dbReference>
<dbReference type="InterPro" id="IPR046848">
    <property type="entry name" value="E_motif"/>
</dbReference>
<dbReference type="Pfam" id="PF13041">
    <property type="entry name" value="PPR_2"/>
    <property type="match status" value="2"/>
</dbReference>
<comment type="caution">
    <text evidence="3">The sequence shown here is derived from an EMBL/GenBank/DDBJ whole genome shotgun (WGS) entry which is preliminary data.</text>
</comment>
<feature type="repeat" description="PPR" evidence="2">
    <location>
        <begin position="624"/>
        <end position="654"/>
    </location>
</feature>
<evidence type="ECO:0008006" key="5">
    <source>
        <dbReference type="Google" id="ProtNLM"/>
    </source>
</evidence>
<feature type="repeat" description="PPR" evidence="2">
    <location>
        <begin position="112"/>
        <end position="146"/>
    </location>
</feature>
<dbReference type="AlphaFoldDB" id="A0AA88DM73"/>
<dbReference type="InterPro" id="IPR011990">
    <property type="entry name" value="TPR-like_helical_dom_sf"/>
</dbReference>
<feature type="repeat" description="PPR" evidence="2">
    <location>
        <begin position="417"/>
        <end position="451"/>
    </location>
</feature>
<dbReference type="GO" id="GO:0009451">
    <property type="term" value="P:RNA modification"/>
    <property type="evidence" value="ECO:0007669"/>
    <property type="project" value="InterPro"/>
</dbReference>
<evidence type="ECO:0000256" key="1">
    <source>
        <dbReference type="ARBA" id="ARBA00022737"/>
    </source>
</evidence>
<accession>A0AA88DM73</accession>
<feature type="repeat" description="PPR" evidence="2">
    <location>
        <begin position="215"/>
        <end position="249"/>
    </location>
</feature>
<dbReference type="SUPFAM" id="SSF48452">
    <property type="entry name" value="TPR-like"/>
    <property type="match status" value="1"/>
</dbReference>
<dbReference type="Pfam" id="PF20431">
    <property type="entry name" value="E_motif"/>
    <property type="match status" value="1"/>
</dbReference>
<dbReference type="FunFam" id="1.25.40.10:FF:000381">
    <property type="entry name" value="Pentatricopeptide repeat-containing protein"/>
    <property type="match status" value="1"/>
</dbReference>
<dbReference type="InterPro" id="IPR002885">
    <property type="entry name" value="PPR_rpt"/>
</dbReference>
<dbReference type="Gene3D" id="1.25.40.10">
    <property type="entry name" value="Tetratricopeptide repeat domain"/>
    <property type="match status" value="7"/>
</dbReference>